<name>A0AAU7AQU4_9ACTN</name>
<dbReference type="RefSeq" id="WP_354700525.1">
    <property type="nucleotide sequence ID" value="NZ_CP114014.1"/>
</dbReference>
<dbReference type="PANTHER" id="PTHR39337:SF1">
    <property type="entry name" value="BLR5642 PROTEIN"/>
    <property type="match status" value="1"/>
</dbReference>
<dbReference type="AlphaFoldDB" id="A0AAU7AQU4"/>
<evidence type="ECO:0000313" key="1">
    <source>
        <dbReference type="EMBL" id="XAY03978.1"/>
    </source>
</evidence>
<protein>
    <recommendedName>
        <fullName evidence="2">DUF488 domain-containing protein</fullName>
    </recommendedName>
</protein>
<reference evidence="1" key="1">
    <citation type="submission" date="2022-12" db="EMBL/GenBank/DDBJ databases">
        <title>Paraconexibacter alkalitolerans sp. nov. and Baekduia alba sp. nov., isolated from soil and emended description of the genera Paraconexibacter (Chun et al., 2020) and Baekduia (An et al., 2020).</title>
        <authorList>
            <person name="Vieira S."/>
            <person name="Huber K.J."/>
            <person name="Geppert A."/>
            <person name="Wolf J."/>
            <person name="Neumann-Schaal M."/>
            <person name="Muesken M."/>
            <person name="Overmann J."/>
        </authorList>
    </citation>
    <scope>NUCLEOTIDE SEQUENCE</scope>
    <source>
        <strain evidence="1">AEG42_29</strain>
    </source>
</reference>
<dbReference type="EMBL" id="CP114014">
    <property type="protein sequence ID" value="XAY03978.1"/>
    <property type="molecule type" value="Genomic_DNA"/>
</dbReference>
<sequence>MTSASPLTIWTLGHGSRSFDEYVEMLADHDIKEVVDIRSKPLARFQPHFNRDRFRAALTEIDLRYRYLGDKLGGMPKSDKYYDAEGHTLYAPLSSEPWFVAAIDEIKQLGAKHGVALICLEEDPERCHRHLLIGKALSDRGVDVQHIRHAGYLESQQELDDRMGVTAASYAGAAWRSPIPMQGGHGKA</sequence>
<dbReference type="PANTHER" id="PTHR39337">
    <property type="entry name" value="BLR5642 PROTEIN"/>
    <property type="match status" value="1"/>
</dbReference>
<dbReference type="InterPro" id="IPR014519">
    <property type="entry name" value="UCP024492"/>
</dbReference>
<organism evidence="1">
    <name type="scientific">Paraconexibacter sp. AEG42_29</name>
    <dbReference type="NCBI Taxonomy" id="2997339"/>
    <lineage>
        <taxon>Bacteria</taxon>
        <taxon>Bacillati</taxon>
        <taxon>Actinomycetota</taxon>
        <taxon>Thermoleophilia</taxon>
        <taxon>Solirubrobacterales</taxon>
        <taxon>Paraconexibacteraceae</taxon>
        <taxon>Paraconexibacter</taxon>
    </lineage>
</organism>
<gene>
    <name evidence="1" type="ORF">DSM112329_00804</name>
</gene>
<dbReference type="Pfam" id="PF04343">
    <property type="entry name" value="DUF488"/>
    <property type="match status" value="1"/>
</dbReference>
<dbReference type="InterPro" id="IPR007438">
    <property type="entry name" value="DUF488"/>
</dbReference>
<dbReference type="KEGG" id="parq:DSM112329_00804"/>
<accession>A0AAU7AQU4</accession>
<dbReference type="PIRSF" id="PIRSF024492">
    <property type="entry name" value="UCP024492"/>
    <property type="match status" value="1"/>
</dbReference>
<evidence type="ECO:0008006" key="2">
    <source>
        <dbReference type="Google" id="ProtNLM"/>
    </source>
</evidence>
<proteinExistence type="predicted"/>